<dbReference type="AlphaFoldDB" id="A0A4P9W6D2"/>
<keyword evidence="2" id="KW-1185">Reference proteome</keyword>
<reference evidence="2" key="1">
    <citation type="journal article" date="2018" name="Nat. Microbiol.">
        <title>Leveraging single-cell genomics to expand the fungal tree of life.</title>
        <authorList>
            <person name="Ahrendt S.R."/>
            <person name="Quandt C.A."/>
            <person name="Ciobanu D."/>
            <person name="Clum A."/>
            <person name="Salamov A."/>
            <person name="Andreopoulos B."/>
            <person name="Cheng J.F."/>
            <person name="Woyke T."/>
            <person name="Pelin A."/>
            <person name="Henrissat B."/>
            <person name="Reynolds N.K."/>
            <person name="Benny G.L."/>
            <person name="Smith M.E."/>
            <person name="James T.Y."/>
            <person name="Grigoriev I.V."/>
        </authorList>
    </citation>
    <scope>NUCLEOTIDE SEQUENCE [LARGE SCALE GENOMIC DNA]</scope>
</reference>
<evidence type="ECO:0000313" key="2">
    <source>
        <dbReference type="Proteomes" id="UP000269721"/>
    </source>
</evidence>
<sequence length="135" mass="14800">MGLFGHTIPCIFLEISNTVRPAAGNCWNFFSSKHDDNHDQVYGADKKHHSSWTHEIIAGAAGFEAMKVYEKHVAANGKPASHALAKELLAGFAAAEADKLAETKGLDLVAKEKAKHDAKKKAESLYDQQYLSYDL</sequence>
<dbReference type="EMBL" id="KZ998153">
    <property type="protein sequence ID" value="RKO86488.1"/>
    <property type="molecule type" value="Genomic_DNA"/>
</dbReference>
<evidence type="ECO:0000313" key="1">
    <source>
        <dbReference type="EMBL" id="RKO86488.1"/>
    </source>
</evidence>
<gene>
    <name evidence="1" type="ORF">BDK51DRAFT_33039</name>
</gene>
<organism evidence="1 2">
    <name type="scientific">Blyttiomyces helicus</name>
    <dbReference type="NCBI Taxonomy" id="388810"/>
    <lineage>
        <taxon>Eukaryota</taxon>
        <taxon>Fungi</taxon>
        <taxon>Fungi incertae sedis</taxon>
        <taxon>Chytridiomycota</taxon>
        <taxon>Chytridiomycota incertae sedis</taxon>
        <taxon>Chytridiomycetes</taxon>
        <taxon>Chytridiomycetes incertae sedis</taxon>
        <taxon>Blyttiomyces</taxon>
    </lineage>
</organism>
<accession>A0A4P9W6D2</accession>
<protein>
    <recommendedName>
        <fullName evidence="3">CipC-like antibiotic response protein</fullName>
    </recommendedName>
</protein>
<dbReference type="Pfam" id="PF12585">
    <property type="entry name" value="DUF3759"/>
    <property type="match status" value="1"/>
</dbReference>
<evidence type="ECO:0008006" key="3">
    <source>
        <dbReference type="Google" id="ProtNLM"/>
    </source>
</evidence>
<dbReference type="PANTHER" id="PTHR37450:SF1">
    <property type="entry name" value="CIPC PROTEIN"/>
    <property type="match status" value="1"/>
</dbReference>
<dbReference type="InterPro" id="IPR022234">
    <property type="entry name" value="DUF3759"/>
</dbReference>
<name>A0A4P9W6D2_9FUNG</name>
<dbReference type="PANTHER" id="PTHR37450">
    <property type="entry name" value="CIPC PROTEIN"/>
    <property type="match status" value="1"/>
</dbReference>
<dbReference type="Proteomes" id="UP000269721">
    <property type="component" value="Unassembled WGS sequence"/>
</dbReference>
<proteinExistence type="predicted"/>
<dbReference type="OrthoDB" id="9895617at2759"/>